<gene>
    <name evidence="1" type="ORF">S01H1_17720</name>
</gene>
<proteinExistence type="predicted"/>
<comment type="caution">
    <text evidence="1">The sequence shown here is derived from an EMBL/GenBank/DDBJ whole genome shotgun (WGS) entry which is preliminary data.</text>
</comment>
<reference evidence="1" key="1">
    <citation type="journal article" date="2014" name="Front. Microbiol.">
        <title>High frequency of phylogenetically diverse reductive dehalogenase-homologous genes in deep subseafloor sedimentary metagenomes.</title>
        <authorList>
            <person name="Kawai M."/>
            <person name="Futagami T."/>
            <person name="Toyoda A."/>
            <person name="Takaki Y."/>
            <person name="Nishi S."/>
            <person name="Hori S."/>
            <person name="Arai W."/>
            <person name="Tsubouchi T."/>
            <person name="Morono Y."/>
            <person name="Uchiyama I."/>
            <person name="Ito T."/>
            <person name="Fujiyama A."/>
            <person name="Inagaki F."/>
            <person name="Takami H."/>
        </authorList>
    </citation>
    <scope>NUCLEOTIDE SEQUENCE</scope>
    <source>
        <strain evidence="1">Expedition CK06-06</strain>
    </source>
</reference>
<feature type="non-terminal residue" evidence="1">
    <location>
        <position position="37"/>
    </location>
</feature>
<evidence type="ECO:0000313" key="1">
    <source>
        <dbReference type="EMBL" id="GAF74382.1"/>
    </source>
</evidence>
<dbReference type="EMBL" id="BARS01009419">
    <property type="protein sequence ID" value="GAF74382.1"/>
    <property type="molecule type" value="Genomic_DNA"/>
</dbReference>
<name>X0SEP2_9ZZZZ</name>
<accession>X0SEP2</accession>
<dbReference type="AlphaFoldDB" id="X0SEP2"/>
<sequence length="37" mass="4154">MTDQLKGEHTPGPWRISRYADFVLAEKGGGICKFESK</sequence>
<protein>
    <submittedName>
        <fullName evidence="1">Uncharacterized protein</fullName>
    </submittedName>
</protein>
<organism evidence="1">
    <name type="scientific">marine sediment metagenome</name>
    <dbReference type="NCBI Taxonomy" id="412755"/>
    <lineage>
        <taxon>unclassified sequences</taxon>
        <taxon>metagenomes</taxon>
        <taxon>ecological metagenomes</taxon>
    </lineage>
</organism>